<reference evidence="1 2" key="1">
    <citation type="journal article" date="2021" name="BMC Biol.">
        <title>Horizontally acquired antibacterial genes associated with adaptive radiation of ladybird beetles.</title>
        <authorList>
            <person name="Li H.S."/>
            <person name="Tang X.F."/>
            <person name="Huang Y.H."/>
            <person name="Xu Z.Y."/>
            <person name="Chen M.L."/>
            <person name="Du X.Y."/>
            <person name="Qiu B.Y."/>
            <person name="Chen P.T."/>
            <person name="Zhang W."/>
            <person name="Slipinski A."/>
            <person name="Escalona H.E."/>
            <person name="Waterhouse R.M."/>
            <person name="Zwick A."/>
            <person name="Pang H."/>
        </authorList>
    </citation>
    <scope>NUCLEOTIDE SEQUENCE [LARGE SCALE GENOMIC DNA]</scope>
    <source>
        <strain evidence="1">SYSU2018</strain>
    </source>
</reference>
<comment type="caution">
    <text evidence="1">The sequence shown here is derived from an EMBL/GenBank/DDBJ whole genome shotgun (WGS) entry which is preliminary data.</text>
</comment>
<organism evidence="1 2">
    <name type="scientific">Cryptolaemus montrouzieri</name>
    <dbReference type="NCBI Taxonomy" id="559131"/>
    <lineage>
        <taxon>Eukaryota</taxon>
        <taxon>Metazoa</taxon>
        <taxon>Ecdysozoa</taxon>
        <taxon>Arthropoda</taxon>
        <taxon>Hexapoda</taxon>
        <taxon>Insecta</taxon>
        <taxon>Pterygota</taxon>
        <taxon>Neoptera</taxon>
        <taxon>Endopterygota</taxon>
        <taxon>Coleoptera</taxon>
        <taxon>Polyphaga</taxon>
        <taxon>Cucujiformia</taxon>
        <taxon>Coccinelloidea</taxon>
        <taxon>Coccinellidae</taxon>
        <taxon>Scymninae</taxon>
        <taxon>Scymnini</taxon>
        <taxon>Cryptolaemus</taxon>
    </lineage>
</organism>
<proteinExistence type="predicted"/>
<evidence type="ECO:0000313" key="2">
    <source>
        <dbReference type="Proteomes" id="UP001516400"/>
    </source>
</evidence>
<sequence>MDRRNRPLTNKELKLEVQKMEEGEDDTMDGSDNIWRIFGHSAGISEVEDNGVVQAEKVVDRDIYQLSDDTSVGDGSSSDDNIPIAGLPAARKRKMCVIKPKLSPLRGKNDQKWSSALPQNSKRICLPFSLILFL</sequence>
<dbReference type="Proteomes" id="UP001516400">
    <property type="component" value="Unassembled WGS sequence"/>
</dbReference>
<protein>
    <submittedName>
        <fullName evidence="1">Uncharacterized protein</fullName>
    </submittedName>
</protein>
<gene>
    <name evidence="1" type="ORF">HHI36_007968</name>
</gene>
<accession>A0ABD2MRK5</accession>
<dbReference type="EMBL" id="JABFTP020000021">
    <property type="protein sequence ID" value="KAL3268879.1"/>
    <property type="molecule type" value="Genomic_DNA"/>
</dbReference>
<name>A0ABD2MRK5_9CUCU</name>
<keyword evidence="2" id="KW-1185">Reference proteome</keyword>
<evidence type="ECO:0000313" key="1">
    <source>
        <dbReference type="EMBL" id="KAL3268879.1"/>
    </source>
</evidence>
<dbReference type="AlphaFoldDB" id="A0ABD2MRK5"/>